<comment type="caution">
    <text evidence="4">The sequence shown here is derived from an EMBL/GenBank/DDBJ whole genome shotgun (WGS) entry which is preliminary data.</text>
</comment>
<protein>
    <submittedName>
        <fullName evidence="4">Class I adenylate-forming enzyme family protein</fullName>
    </submittedName>
</protein>
<organism evidence="4 5">
    <name type="scientific">Streptomyces orinoci</name>
    <name type="common">Streptoverticillium orinoci</name>
    <dbReference type="NCBI Taxonomy" id="67339"/>
    <lineage>
        <taxon>Bacteria</taxon>
        <taxon>Bacillati</taxon>
        <taxon>Actinomycetota</taxon>
        <taxon>Actinomycetes</taxon>
        <taxon>Kitasatosporales</taxon>
        <taxon>Streptomycetaceae</taxon>
        <taxon>Streptomyces</taxon>
    </lineage>
</organism>
<dbReference type="InterPro" id="IPR000873">
    <property type="entry name" value="AMP-dep_synth/lig_dom"/>
</dbReference>
<dbReference type="PANTHER" id="PTHR43201">
    <property type="entry name" value="ACYL-COA SYNTHETASE"/>
    <property type="match status" value="1"/>
</dbReference>
<dbReference type="InterPro" id="IPR042099">
    <property type="entry name" value="ANL_N_sf"/>
</dbReference>
<sequence>MTAKIFAADSVRTLLEAEDEAVRVAQVLREHGIVPGDRVVLKAGNSTAWVVTLLALMHAGASIVLIDQQEHARDTREIILRTGARVVLADEEAPLDKEQRPILLYSLLVAAAGRETGGERLSVDTWCALPDGLIMWTSGSTGTPKGVVKSGRKFLKNLERNAAQVGHRPDDVLLPLLPFPHQYGLSMVLIAWQSRCSLVIAPYRRLDRALLMADQTGATVIDATPASYRSMLNLAARKPELRRSMERVRMFCVGAAPLDDPLVERYREEFGQPLLDSYGSTELGNIAFATLENPVACGQVMDGIKLRIVDDSGHPVPPGAIGEIEVDTPDGLEGHLAEDGTLLPTPTGWQRTGDLGYLDEGDNLFVLGRKSAVHRMGYTLYPEVIERQVAKGGCSARIVPLPDERRGAQLVFFIEDEEQRPEAYWRERLNGMLSAYERPDRVVVLERFPLNRNGKPDKRRLAELAAG</sequence>
<dbReference type="RefSeq" id="WP_109279351.1">
    <property type="nucleotide sequence ID" value="NZ_JBFAUK010000038.1"/>
</dbReference>
<dbReference type="Gene3D" id="3.40.50.12780">
    <property type="entry name" value="N-terminal domain of ligase-like"/>
    <property type="match status" value="1"/>
</dbReference>
<dbReference type="CDD" id="cd04433">
    <property type="entry name" value="AFD_class_I"/>
    <property type="match status" value="1"/>
</dbReference>
<reference evidence="4 5" key="1">
    <citation type="submission" date="2024-06" db="EMBL/GenBank/DDBJ databases">
        <title>The Natural Products Discovery Center: Release of the First 8490 Sequenced Strains for Exploring Actinobacteria Biosynthetic Diversity.</title>
        <authorList>
            <person name="Kalkreuter E."/>
            <person name="Kautsar S.A."/>
            <person name="Yang D."/>
            <person name="Bader C.D."/>
            <person name="Teijaro C.N."/>
            <person name="Fluegel L."/>
            <person name="Davis C.M."/>
            <person name="Simpson J.R."/>
            <person name="Lauterbach L."/>
            <person name="Steele A.D."/>
            <person name="Gui C."/>
            <person name="Meng S."/>
            <person name="Li G."/>
            <person name="Viehrig K."/>
            <person name="Ye F."/>
            <person name="Su P."/>
            <person name="Kiefer A.F."/>
            <person name="Nichols A."/>
            <person name="Cepeda A.J."/>
            <person name="Yan W."/>
            <person name="Fan B."/>
            <person name="Jiang Y."/>
            <person name="Adhikari A."/>
            <person name="Zheng C.-J."/>
            <person name="Schuster L."/>
            <person name="Cowan T.M."/>
            <person name="Smanski M.J."/>
            <person name="Chevrette M.G."/>
            <person name="De Carvalho L.P.S."/>
            <person name="Shen B."/>
        </authorList>
    </citation>
    <scope>NUCLEOTIDE SEQUENCE [LARGE SCALE GENOMIC DNA]</scope>
    <source>
        <strain evidence="4 5">NPDC052347</strain>
    </source>
</reference>
<dbReference type="EMBL" id="JBFAUK010000038">
    <property type="protein sequence ID" value="MEV5510681.1"/>
    <property type="molecule type" value="Genomic_DNA"/>
</dbReference>
<comment type="similarity">
    <text evidence="1">Belongs to the ATP-dependent AMP-binding enzyme family.</text>
</comment>
<accession>A0ABV3K6A2</accession>
<feature type="domain" description="AMP-dependent synthetase/ligase" evidence="3">
    <location>
        <begin position="15"/>
        <end position="330"/>
    </location>
</feature>
<dbReference type="Gene3D" id="3.30.300.30">
    <property type="match status" value="1"/>
</dbReference>
<evidence type="ECO:0000256" key="1">
    <source>
        <dbReference type="ARBA" id="ARBA00006432"/>
    </source>
</evidence>
<evidence type="ECO:0000313" key="4">
    <source>
        <dbReference type="EMBL" id="MEV5510681.1"/>
    </source>
</evidence>
<dbReference type="InterPro" id="IPR020845">
    <property type="entry name" value="AMP-binding_CS"/>
</dbReference>
<gene>
    <name evidence="4" type="ORF">AB0L16_30380</name>
</gene>
<evidence type="ECO:0000313" key="5">
    <source>
        <dbReference type="Proteomes" id="UP001552594"/>
    </source>
</evidence>
<dbReference type="Pfam" id="PF00501">
    <property type="entry name" value="AMP-binding"/>
    <property type="match status" value="1"/>
</dbReference>
<dbReference type="SUPFAM" id="SSF56801">
    <property type="entry name" value="Acetyl-CoA synthetase-like"/>
    <property type="match status" value="1"/>
</dbReference>
<keyword evidence="2" id="KW-0436">Ligase</keyword>
<proteinExistence type="inferred from homology"/>
<dbReference type="PANTHER" id="PTHR43201:SF5">
    <property type="entry name" value="MEDIUM-CHAIN ACYL-COA LIGASE ACSF2, MITOCHONDRIAL"/>
    <property type="match status" value="1"/>
</dbReference>
<dbReference type="Proteomes" id="UP001552594">
    <property type="component" value="Unassembled WGS sequence"/>
</dbReference>
<evidence type="ECO:0000259" key="3">
    <source>
        <dbReference type="Pfam" id="PF00501"/>
    </source>
</evidence>
<dbReference type="InterPro" id="IPR045851">
    <property type="entry name" value="AMP-bd_C_sf"/>
</dbReference>
<dbReference type="PROSITE" id="PS00455">
    <property type="entry name" value="AMP_BINDING"/>
    <property type="match status" value="1"/>
</dbReference>
<name>A0ABV3K6A2_STRON</name>
<keyword evidence="5" id="KW-1185">Reference proteome</keyword>
<evidence type="ECO:0000256" key="2">
    <source>
        <dbReference type="ARBA" id="ARBA00022598"/>
    </source>
</evidence>